<dbReference type="PANTHER" id="PTHR35562">
    <property type="entry name" value="DNA ENDONUCLEASE SMRA-RELATED"/>
    <property type="match status" value="1"/>
</dbReference>
<dbReference type="Gene3D" id="3.30.1370.110">
    <property type="match status" value="1"/>
</dbReference>
<feature type="compositionally biased region" description="Basic and acidic residues" evidence="1">
    <location>
        <begin position="140"/>
        <end position="155"/>
    </location>
</feature>
<evidence type="ECO:0000313" key="4">
    <source>
        <dbReference type="Proteomes" id="UP000824225"/>
    </source>
</evidence>
<evidence type="ECO:0000313" key="3">
    <source>
        <dbReference type="EMBL" id="HJA09406.1"/>
    </source>
</evidence>
<dbReference type="Pfam" id="PF01713">
    <property type="entry name" value="Smr"/>
    <property type="match status" value="1"/>
</dbReference>
<feature type="region of interest" description="Disordered" evidence="1">
    <location>
        <begin position="64"/>
        <end position="109"/>
    </location>
</feature>
<proteinExistence type="predicted"/>
<feature type="compositionally biased region" description="Basic and acidic residues" evidence="1">
    <location>
        <begin position="70"/>
        <end position="81"/>
    </location>
</feature>
<dbReference type="PROSITE" id="PS50828">
    <property type="entry name" value="SMR"/>
    <property type="match status" value="1"/>
</dbReference>
<feature type="domain" description="Smr" evidence="2">
    <location>
        <begin position="253"/>
        <end position="337"/>
    </location>
</feature>
<dbReference type="Proteomes" id="UP000824225">
    <property type="component" value="Unassembled WGS sequence"/>
</dbReference>
<name>A0A9D2KM48_9BACT</name>
<reference evidence="3" key="1">
    <citation type="journal article" date="2021" name="PeerJ">
        <title>Extensive microbial diversity within the chicken gut microbiome revealed by metagenomics and culture.</title>
        <authorList>
            <person name="Gilroy R."/>
            <person name="Ravi A."/>
            <person name="Getino M."/>
            <person name="Pursley I."/>
            <person name="Horton D.L."/>
            <person name="Alikhan N.F."/>
            <person name="Baker D."/>
            <person name="Gharbi K."/>
            <person name="Hall N."/>
            <person name="Watson M."/>
            <person name="Adriaenssens E.M."/>
            <person name="Foster-Nyarko E."/>
            <person name="Jarju S."/>
            <person name="Secka A."/>
            <person name="Antonio M."/>
            <person name="Oren A."/>
            <person name="Chaudhuri R.R."/>
            <person name="La Ragione R."/>
            <person name="Hildebrand F."/>
            <person name="Pallen M.J."/>
        </authorList>
    </citation>
    <scope>NUCLEOTIDE SEQUENCE</scope>
    <source>
        <strain evidence="3">CHK186-16707</strain>
    </source>
</reference>
<dbReference type="AlphaFoldDB" id="A0A9D2KM48"/>
<dbReference type="SMART" id="SM00463">
    <property type="entry name" value="SMR"/>
    <property type="match status" value="1"/>
</dbReference>
<gene>
    <name evidence="3" type="ORF">H9962_09510</name>
</gene>
<dbReference type="EMBL" id="DXAN01000030">
    <property type="protein sequence ID" value="HJA09406.1"/>
    <property type="molecule type" value="Genomic_DNA"/>
</dbReference>
<dbReference type="PANTHER" id="PTHR35562:SF2">
    <property type="entry name" value="DNA ENDONUCLEASE SMRA-RELATED"/>
    <property type="match status" value="1"/>
</dbReference>
<evidence type="ECO:0000256" key="1">
    <source>
        <dbReference type="SAM" id="MobiDB-lite"/>
    </source>
</evidence>
<feature type="region of interest" description="Disordered" evidence="1">
    <location>
        <begin position="130"/>
        <end position="159"/>
    </location>
</feature>
<sequence>MGAKKSKDTGNPFTGLDIKQFPTEREQRAAKRRERPTASVSQGASSDEADPDVALFLLAVGSARPLTKADGSRRPERRSHDEAEEPFISDKDAVPKKSVPPADIGTFQKSGLLSPETLYNDKLAQELTRSLTRRRGSRLNAEETAARPEKPEPHPTLKAPVGLFDHEAERDVFSRAMADVAPLPAKGRAVALEPAPQPVSSFEPSNPLQDLVDGKVEFSLSGTDEFMEGHVVGLDLLTVGKLQARHYSPEAHIDLHGLNSEQAFQHMVGFFRSAYYKGVRTALVVTGRGLNSPNGVPVLRFKVQQWLTQEPFRRVVLAFCTAKREDGGPGALYVLLRKYRKNSGKVRWDAMPADPDLFL</sequence>
<dbReference type="InterPro" id="IPR002625">
    <property type="entry name" value="Smr_dom"/>
</dbReference>
<feature type="region of interest" description="Disordered" evidence="1">
    <location>
        <begin position="1"/>
        <end position="51"/>
    </location>
</feature>
<dbReference type="InterPro" id="IPR036063">
    <property type="entry name" value="Smr_dom_sf"/>
</dbReference>
<dbReference type="SUPFAM" id="SSF160443">
    <property type="entry name" value="SMR domain-like"/>
    <property type="match status" value="1"/>
</dbReference>
<protein>
    <submittedName>
        <fullName evidence="3">Smr/MutS family protein</fullName>
    </submittedName>
</protein>
<organism evidence="3 4">
    <name type="scientific">Candidatus Mailhella merdigallinarum</name>
    <dbReference type="NCBI Taxonomy" id="2838658"/>
    <lineage>
        <taxon>Bacteria</taxon>
        <taxon>Pseudomonadati</taxon>
        <taxon>Thermodesulfobacteriota</taxon>
        <taxon>Desulfovibrionia</taxon>
        <taxon>Desulfovibrionales</taxon>
        <taxon>Desulfovibrionaceae</taxon>
        <taxon>Mailhella</taxon>
    </lineage>
</organism>
<comment type="caution">
    <text evidence="3">The sequence shown here is derived from an EMBL/GenBank/DDBJ whole genome shotgun (WGS) entry which is preliminary data.</text>
</comment>
<reference evidence="3" key="2">
    <citation type="submission" date="2021-04" db="EMBL/GenBank/DDBJ databases">
        <authorList>
            <person name="Gilroy R."/>
        </authorList>
    </citation>
    <scope>NUCLEOTIDE SEQUENCE</scope>
    <source>
        <strain evidence="3">CHK186-16707</strain>
    </source>
</reference>
<evidence type="ECO:0000259" key="2">
    <source>
        <dbReference type="PROSITE" id="PS50828"/>
    </source>
</evidence>
<accession>A0A9D2KM48</accession>